<dbReference type="PANTHER" id="PTHR38468:SF1">
    <property type="entry name" value="SLL0939 PROTEIN"/>
    <property type="match status" value="1"/>
</dbReference>
<evidence type="ECO:0008006" key="4">
    <source>
        <dbReference type="Google" id="ProtNLM"/>
    </source>
</evidence>
<sequence length="150" mass="16650">MEGAGTSFWETGAGESLLHGELAWLGATLEWVSAGIDVLATLLLLIGALRFILNVLRAELSRESADRVRRTNRGRVELGRYILAGLELLIVSDIIHSALSLAIADVIYLGLLVLIRSLISFFLDRELGQLRQELEEGMPVERAEDRDRRP</sequence>
<protein>
    <recommendedName>
        <fullName evidence="4">DUF1622 domain-containing protein</fullName>
    </recommendedName>
</protein>
<organism evidence="2 3">
    <name type="scientific">Rubellimicrobium mesophilum DSM 19309</name>
    <dbReference type="NCBI Taxonomy" id="442562"/>
    <lineage>
        <taxon>Bacteria</taxon>
        <taxon>Pseudomonadati</taxon>
        <taxon>Pseudomonadota</taxon>
        <taxon>Alphaproteobacteria</taxon>
        <taxon>Rhodobacterales</taxon>
        <taxon>Roseobacteraceae</taxon>
        <taxon>Rubellimicrobium</taxon>
    </lineage>
</organism>
<keyword evidence="3" id="KW-1185">Reference proteome</keyword>
<dbReference type="AlphaFoldDB" id="A0A017HJR0"/>
<feature type="transmembrane region" description="Helical" evidence="1">
    <location>
        <begin position="78"/>
        <end position="95"/>
    </location>
</feature>
<gene>
    <name evidence="2" type="ORF">Rumeso_03705</name>
</gene>
<feature type="transmembrane region" description="Helical" evidence="1">
    <location>
        <begin position="31"/>
        <end position="57"/>
    </location>
</feature>
<dbReference type="OrthoDB" id="7060802at2"/>
<dbReference type="Proteomes" id="UP000019666">
    <property type="component" value="Unassembled WGS sequence"/>
</dbReference>
<dbReference type="InterPro" id="IPR012427">
    <property type="entry name" value="DUF1622"/>
</dbReference>
<dbReference type="HOGENOM" id="CLU_136765_3_0_5"/>
<proteinExistence type="predicted"/>
<accession>A0A017HJR0</accession>
<evidence type="ECO:0000313" key="3">
    <source>
        <dbReference type="Proteomes" id="UP000019666"/>
    </source>
</evidence>
<keyword evidence="1" id="KW-0812">Transmembrane</keyword>
<reference evidence="2 3" key="1">
    <citation type="submission" date="2013-02" db="EMBL/GenBank/DDBJ databases">
        <authorList>
            <person name="Fiebig A."/>
            <person name="Goeker M."/>
            <person name="Klenk H.-P.P."/>
        </authorList>
    </citation>
    <scope>NUCLEOTIDE SEQUENCE [LARGE SCALE GENOMIC DNA]</scope>
    <source>
        <strain evidence="2 3">DSM 19309</strain>
    </source>
</reference>
<dbReference type="PATRIC" id="fig|442562.3.peg.3652"/>
<dbReference type="PANTHER" id="PTHR38468">
    <property type="entry name" value="SLL0939 PROTEIN"/>
    <property type="match status" value="1"/>
</dbReference>
<keyword evidence="1" id="KW-1133">Transmembrane helix</keyword>
<evidence type="ECO:0000313" key="2">
    <source>
        <dbReference type="EMBL" id="EYD74752.1"/>
    </source>
</evidence>
<name>A0A017HJR0_9RHOB</name>
<dbReference type="STRING" id="442562.Rumeso_03705"/>
<evidence type="ECO:0000256" key="1">
    <source>
        <dbReference type="SAM" id="Phobius"/>
    </source>
</evidence>
<dbReference type="Pfam" id="PF07784">
    <property type="entry name" value="DUF1622"/>
    <property type="match status" value="1"/>
</dbReference>
<dbReference type="RefSeq" id="WP_051521226.1">
    <property type="nucleotide sequence ID" value="NZ_KK088570.1"/>
</dbReference>
<feature type="transmembrane region" description="Helical" evidence="1">
    <location>
        <begin position="101"/>
        <end position="123"/>
    </location>
</feature>
<keyword evidence="1" id="KW-0472">Membrane</keyword>
<dbReference type="EMBL" id="AOSK01000108">
    <property type="protein sequence ID" value="EYD74752.1"/>
    <property type="molecule type" value="Genomic_DNA"/>
</dbReference>
<comment type="caution">
    <text evidence="2">The sequence shown here is derived from an EMBL/GenBank/DDBJ whole genome shotgun (WGS) entry which is preliminary data.</text>
</comment>